<reference evidence="2" key="1">
    <citation type="journal article" date="2022" name="bioRxiv">
        <title>Sequencing and chromosome-scale assembly of the giantPleurodeles waltlgenome.</title>
        <authorList>
            <person name="Brown T."/>
            <person name="Elewa A."/>
            <person name="Iarovenko S."/>
            <person name="Subramanian E."/>
            <person name="Araus A.J."/>
            <person name="Petzold A."/>
            <person name="Susuki M."/>
            <person name="Suzuki K.-i.T."/>
            <person name="Hayashi T."/>
            <person name="Toyoda A."/>
            <person name="Oliveira C."/>
            <person name="Osipova E."/>
            <person name="Leigh N.D."/>
            <person name="Simon A."/>
            <person name="Yun M.H."/>
        </authorList>
    </citation>
    <scope>NUCLEOTIDE SEQUENCE</scope>
    <source>
        <strain evidence="2">20211129_DDA</strain>
        <tissue evidence="2">Liver</tissue>
    </source>
</reference>
<comment type="caution">
    <text evidence="2">The sequence shown here is derived from an EMBL/GenBank/DDBJ whole genome shotgun (WGS) entry which is preliminary data.</text>
</comment>
<organism evidence="2 3">
    <name type="scientific">Pleurodeles waltl</name>
    <name type="common">Iberian ribbed newt</name>
    <dbReference type="NCBI Taxonomy" id="8319"/>
    <lineage>
        <taxon>Eukaryota</taxon>
        <taxon>Metazoa</taxon>
        <taxon>Chordata</taxon>
        <taxon>Craniata</taxon>
        <taxon>Vertebrata</taxon>
        <taxon>Euteleostomi</taxon>
        <taxon>Amphibia</taxon>
        <taxon>Batrachia</taxon>
        <taxon>Caudata</taxon>
        <taxon>Salamandroidea</taxon>
        <taxon>Salamandridae</taxon>
        <taxon>Pleurodelinae</taxon>
        <taxon>Pleurodeles</taxon>
    </lineage>
</organism>
<dbReference type="Proteomes" id="UP001066276">
    <property type="component" value="Chromosome 4_2"/>
</dbReference>
<dbReference type="EMBL" id="JANPWB010000008">
    <property type="protein sequence ID" value="KAJ1159645.1"/>
    <property type="molecule type" value="Genomic_DNA"/>
</dbReference>
<feature type="compositionally biased region" description="Low complexity" evidence="1">
    <location>
        <begin position="60"/>
        <end position="80"/>
    </location>
</feature>
<sequence length="161" mass="17045">MRAGSRSPGFVSAALPLGPVVSTANPALQLQDHIPGSREDADFNWAPPWASRWASLCRSRQPGRLSRGSSQGSSTSQPQLVASASPGVTHRRPVLLTSAQRCSRFVTPAQPRSGPLSRRVPVAWVRLRSSSSRSGGLNGQPCSASSGSHPWHPGGWGFSQD</sequence>
<dbReference type="AlphaFoldDB" id="A0AAV7S653"/>
<accession>A0AAV7S653</accession>
<keyword evidence="3" id="KW-1185">Reference proteome</keyword>
<evidence type="ECO:0000313" key="3">
    <source>
        <dbReference type="Proteomes" id="UP001066276"/>
    </source>
</evidence>
<evidence type="ECO:0000313" key="2">
    <source>
        <dbReference type="EMBL" id="KAJ1159645.1"/>
    </source>
</evidence>
<protein>
    <submittedName>
        <fullName evidence="2">Uncharacterized protein</fullName>
    </submittedName>
</protein>
<gene>
    <name evidence="2" type="ORF">NDU88_000150</name>
</gene>
<feature type="region of interest" description="Disordered" evidence="1">
    <location>
        <begin position="60"/>
        <end position="91"/>
    </location>
</feature>
<name>A0AAV7S653_PLEWA</name>
<feature type="region of interest" description="Disordered" evidence="1">
    <location>
        <begin position="129"/>
        <end position="161"/>
    </location>
</feature>
<proteinExistence type="predicted"/>
<evidence type="ECO:0000256" key="1">
    <source>
        <dbReference type="SAM" id="MobiDB-lite"/>
    </source>
</evidence>